<dbReference type="FunCoup" id="A3LQ26">
    <property type="interactions" value="448"/>
</dbReference>
<dbReference type="EMBL" id="CP000496">
    <property type="protein sequence ID" value="ABN65141.2"/>
    <property type="molecule type" value="Genomic_DNA"/>
</dbReference>
<dbReference type="OMA" id="MYGVYTI"/>
<feature type="transmembrane region" description="Helical" evidence="5">
    <location>
        <begin position="282"/>
        <end position="305"/>
    </location>
</feature>
<feature type="transmembrane region" description="Helical" evidence="5">
    <location>
        <begin position="241"/>
        <end position="262"/>
    </location>
</feature>
<dbReference type="InterPro" id="IPR037185">
    <property type="entry name" value="EmrE-like"/>
</dbReference>
<dbReference type="InParanoid" id="A3LQ26"/>
<evidence type="ECO:0000256" key="4">
    <source>
        <dbReference type="ARBA" id="ARBA00023136"/>
    </source>
</evidence>
<dbReference type="PANTHER" id="PTHR23051:SF0">
    <property type="entry name" value="SOLUTE CARRIER FAMILY 35 MEMBER F5"/>
    <property type="match status" value="1"/>
</dbReference>
<gene>
    <name evidence="7" type="ORF">PICST_56066</name>
</gene>
<accession>A3LQ26</accession>
<keyword evidence="4 5" id="KW-0472">Membrane</keyword>
<dbReference type="AlphaFoldDB" id="A3LQ26"/>
<feature type="transmembrane region" description="Helical" evidence="5">
    <location>
        <begin position="372"/>
        <end position="389"/>
    </location>
</feature>
<feature type="transmembrane region" description="Helical" evidence="5">
    <location>
        <begin position="61"/>
        <end position="80"/>
    </location>
</feature>
<feature type="transmembrane region" description="Helical" evidence="5">
    <location>
        <begin position="28"/>
        <end position="49"/>
    </location>
</feature>
<dbReference type="InterPro" id="IPR000620">
    <property type="entry name" value="EamA_dom"/>
</dbReference>
<keyword evidence="3 5" id="KW-1133">Transmembrane helix</keyword>
<feature type="domain" description="EamA" evidence="6">
    <location>
        <begin position="163"/>
        <end position="223"/>
    </location>
</feature>
<dbReference type="PANTHER" id="PTHR23051">
    <property type="entry name" value="SOLUTE CARRIER FAMILY 35, MEMBER F5"/>
    <property type="match status" value="1"/>
</dbReference>
<keyword evidence="2 5" id="KW-0812">Transmembrane</keyword>
<evidence type="ECO:0000256" key="2">
    <source>
        <dbReference type="ARBA" id="ARBA00022692"/>
    </source>
</evidence>
<evidence type="ECO:0000259" key="6">
    <source>
        <dbReference type="Pfam" id="PF00892"/>
    </source>
</evidence>
<proteinExistence type="predicted"/>
<dbReference type="KEGG" id="pic:PICST_56066"/>
<dbReference type="GO" id="GO:0000329">
    <property type="term" value="C:fungal-type vacuole membrane"/>
    <property type="evidence" value="ECO:0007669"/>
    <property type="project" value="TreeGrafter"/>
</dbReference>
<sequence length="404" mass="45817">MSETRTSIARYVQAFFITDKKLVSRQKWILGLINLSAVVVFWVLSSFLVNSLVEDDSYRKPFFITYINTGCFCFYIIPYLKLENLTIKQFIENLKSDYQQSYTRLRGSDEESSVSGYGSNDDLQAIASERLHVSESGSDKSDDETINTYETVKLSLQFIILWFSANLVTNSSLSYTSVASQTILSSTSSFFTLLIGYLQSIERINQNKIVGILLSFTGVIIVTKIDSSADNPNSNDKSTLMIFYGNALALSGALIYGIYTILLKQRITIKNSRRERELNTHLFFGFVGIFCLVFLWPVLIILHYTGYETFELPPTRTIAWILFINALVTFISDFCWCKAVLLTSPLTVTVGLSMTIPLAMVGDWLLKGFTVNIWYIFGAAIVTIGFWIINKDEEEDFVRDENSL</sequence>
<feature type="transmembrane region" description="Helical" evidence="5">
    <location>
        <begin position="348"/>
        <end position="366"/>
    </location>
</feature>
<dbReference type="Pfam" id="PF00892">
    <property type="entry name" value="EamA"/>
    <property type="match status" value="1"/>
</dbReference>
<dbReference type="eggNOG" id="KOG2765">
    <property type="taxonomic scope" value="Eukaryota"/>
</dbReference>
<comment type="subcellular location">
    <subcellularLocation>
        <location evidence="1">Membrane</location>
        <topology evidence="1">Multi-pass membrane protein</topology>
    </subcellularLocation>
</comment>
<name>A3LQ26_PICST</name>
<dbReference type="HOGENOM" id="CLU_026578_1_0_1"/>
<evidence type="ECO:0000313" key="7">
    <source>
        <dbReference type="EMBL" id="ABN65141.2"/>
    </source>
</evidence>
<dbReference type="GeneID" id="4837199"/>
<evidence type="ECO:0000256" key="5">
    <source>
        <dbReference type="SAM" id="Phobius"/>
    </source>
</evidence>
<protein>
    <recommendedName>
        <fullName evidence="6">EamA domain-containing protein</fullName>
    </recommendedName>
</protein>
<dbReference type="RefSeq" id="XP_001383170.2">
    <property type="nucleotide sequence ID" value="XM_001383133.1"/>
</dbReference>
<evidence type="ECO:0000313" key="8">
    <source>
        <dbReference type="Proteomes" id="UP000002258"/>
    </source>
</evidence>
<evidence type="ECO:0000256" key="1">
    <source>
        <dbReference type="ARBA" id="ARBA00004141"/>
    </source>
</evidence>
<evidence type="ECO:0000256" key="3">
    <source>
        <dbReference type="ARBA" id="ARBA00022989"/>
    </source>
</evidence>
<keyword evidence="8" id="KW-1185">Reference proteome</keyword>
<dbReference type="OrthoDB" id="1436450at2759"/>
<dbReference type="Proteomes" id="UP000002258">
    <property type="component" value="Chromosome 2"/>
</dbReference>
<reference evidence="7 8" key="1">
    <citation type="journal article" date="2007" name="Nat. Biotechnol.">
        <title>Genome sequence of the lignocellulose-bioconverting and xylose-fermenting yeast Pichia stipitis.</title>
        <authorList>
            <person name="Jeffries T.W."/>
            <person name="Grigoriev I.V."/>
            <person name="Grimwood J."/>
            <person name="Laplaza J.M."/>
            <person name="Aerts A."/>
            <person name="Salamov A."/>
            <person name="Schmutz J."/>
            <person name="Lindquist E."/>
            <person name="Dehal P."/>
            <person name="Shapiro H."/>
            <person name="Jin Y.S."/>
            <person name="Passoth V."/>
            <person name="Richardson P.M."/>
        </authorList>
    </citation>
    <scope>NUCLEOTIDE SEQUENCE [LARGE SCALE GENOMIC DNA]</scope>
    <source>
        <strain evidence="8">ATCC 58785 / CBS 6054 / NBRC 10063 / NRRL Y-11545</strain>
    </source>
</reference>
<feature type="transmembrane region" description="Helical" evidence="5">
    <location>
        <begin position="317"/>
        <end position="336"/>
    </location>
</feature>
<organism evidence="7 8">
    <name type="scientific">Scheffersomyces stipitis (strain ATCC 58785 / CBS 6054 / NBRC 10063 / NRRL Y-11545)</name>
    <name type="common">Yeast</name>
    <name type="synonym">Pichia stipitis</name>
    <dbReference type="NCBI Taxonomy" id="322104"/>
    <lineage>
        <taxon>Eukaryota</taxon>
        <taxon>Fungi</taxon>
        <taxon>Dikarya</taxon>
        <taxon>Ascomycota</taxon>
        <taxon>Saccharomycotina</taxon>
        <taxon>Pichiomycetes</taxon>
        <taxon>Debaryomycetaceae</taxon>
        <taxon>Scheffersomyces</taxon>
    </lineage>
</organism>
<feature type="transmembrane region" description="Helical" evidence="5">
    <location>
        <begin position="210"/>
        <end position="229"/>
    </location>
</feature>
<dbReference type="SUPFAM" id="SSF103481">
    <property type="entry name" value="Multidrug resistance efflux transporter EmrE"/>
    <property type="match status" value="2"/>
</dbReference>